<evidence type="ECO:0000256" key="6">
    <source>
        <dbReference type="ARBA" id="ARBA00022989"/>
    </source>
</evidence>
<evidence type="ECO:0000256" key="9">
    <source>
        <dbReference type="ARBA" id="ARBA00023310"/>
    </source>
</evidence>
<evidence type="ECO:0000256" key="1">
    <source>
        <dbReference type="ARBA" id="ARBA00005513"/>
    </source>
</evidence>
<proteinExistence type="inferred from homology"/>
<comment type="function">
    <text evidence="10 12">F(1)F(0) ATP synthase produces ATP from ADP in the presence of a proton or sodium gradient. F-type ATPases consist of two structural domains, F(1) containing the extramembraneous catalytic core and F(0) containing the membrane proton channel, linked together by a central stalk and a peripheral stalk. During catalysis, ATP synthesis in the catalytic domain of F(1) is coupled via a rotary mechanism of the central stalk subunits to proton translocation.</text>
</comment>
<dbReference type="GO" id="GO:0046961">
    <property type="term" value="F:proton-transporting ATPase activity, rotational mechanism"/>
    <property type="evidence" value="ECO:0007669"/>
    <property type="project" value="TreeGrafter"/>
</dbReference>
<dbReference type="NCBIfam" id="TIGR03321">
    <property type="entry name" value="alt_F1F0_F0_B"/>
    <property type="match status" value="1"/>
</dbReference>
<keyword evidence="8 12" id="KW-0472">Membrane</keyword>
<evidence type="ECO:0000256" key="11">
    <source>
        <dbReference type="ARBA" id="ARBA00037847"/>
    </source>
</evidence>
<evidence type="ECO:0000256" key="13">
    <source>
        <dbReference type="SAM" id="Coils"/>
    </source>
</evidence>
<dbReference type="OrthoDB" id="466272at2"/>
<comment type="similarity">
    <text evidence="1 12">Belongs to the ATPase B chain family.</text>
</comment>
<dbReference type="Proteomes" id="UP000076555">
    <property type="component" value="Unassembled WGS sequence"/>
</dbReference>
<evidence type="ECO:0000256" key="12">
    <source>
        <dbReference type="HAMAP-Rule" id="MF_01398"/>
    </source>
</evidence>
<accession>A0A166IDH0</accession>
<dbReference type="GO" id="GO:0031676">
    <property type="term" value="C:plasma membrane-derived thylakoid membrane"/>
    <property type="evidence" value="ECO:0007669"/>
    <property type="project" value="UniProtKB-SubCell"/>
</dbReference>
<dbReference type="CDD" id="cd06503">
    <property type="entry name" value="ATP-synt_Fo_b"/>
    <property type="match status" value="1"/>
</dbReference>
<dbReference type="PANTHER" id="PTHR33445">
    <property type="entry name" value="ATP SYNTHASE SUBUNIT B', CHLOROPLASTIC"/>
    <property type="match status" value="1"/>
</dbReference>
<comment type="subcellular location">
    <subcellularLocation>
        <location evidence="12">Cellular thylakoid membrane</location>
        <topology evidence="12">Single-pass membrane protein</topology>
    </subcellularLocation>
    <subcellularLocation>
        <location evidence="11">Endomembrane system</location>
        <topology evidence="11">Single-pass membrane protein</topology>
    </subcellularLocation>
</comment>
<reference evidence="14 15" key="1">
    <citation type="submission" date="2016-04" db="EMBL/GenBank/DDBJ databases">
        <title>Draft Genome Assembly of the Bloom-forming Cyanobacterium Nodularia spumigena Strain CENA596 in Shrimp Production Ponds.</title>
        <authorList>
            <person name="Popin R.V."/>
            <person name="Rigonato J."/>
            <person name="Abreu V.A."/>
            <person name="Andreote A.P."/>
            <person name="Silveira S.B."/>
            <person name="Odebrecht C."/>
            <person name="Fiore M.F."/>
        </authorList>
    </citation>
    <scope>NUCLEOTIDE SEQUENCE [LARGE SCALE GENOMIC DNA]</scope>
    <source>
        <strain evidence="14 15">CENA596</strain>
    </source>
</reference>
<evidence type="ECO:0000313" key="14">
    <source>
        <dbReference type="EMBL" id="KZL48250.1"/>
    </source>
</evidence>
<name>A0A166IDH0_NODSP</name>
<keyword evidence="6 12" id="KW-1133">Transmembrane helix</keyword>
<dbReference type="GO" id="GO:0046933">
    <property type="term" value="F:proton-transporting ATP synthase activity, rotational mechanism"/>
    <property type="evidence" value="ECO:0007669"/>
    <property type="project" value="UniProtKB-UniRule"/>
</dbReference>
<keyword evidence="7 12" id="KW-0406">Ion transport</keyword>
<organism evidence="14 15">
    <name type="scientific">Nodularia spumigena CENA596</name>
    <dbReference type="NCBI Taxonomy" id="1819295"/>
    <lineage>
        <taxon>Bacteria</taxon>
        <taxon>Bacillati</taxon>
        <taxon>Cyanobacteriota</taxon>
        <taxon>Cyanophyceae</taxon>
        <taxon>Nostocales</taxon>
        <taxon>Nodulariaceae</taxon>
        <taxon>Nodularia</taxon>
    </lineage>
</organism>
<evidence type="ECO:0000256" key="2">
    <source>
        <dbReference type="ARBA" id="ARBA00022448"/>
    </source>
</evidence>
<dbReference type="GO" id="GO:0012505">
    <property type="term" value="C:endomembrane system"/>
    <property type="evidence" value="ECO:0007669"/>
    <property type="project" value="UniProtKB-SubCell"/>
</dbReference>
<keyword evidence="2 12" id="KW-0813">Transport</keyword>
<dbReference type="AlphaFoldDB" id="A0A166IDH0"/>
<comment type="subunit">
    <text evidence="12">F-type ATPases have 2 components, F(1) - the catalytic core - and F(0) - the membrane proton channel. F(1) has five subunits: alpha(3), beta(3), gamma(1), delta(1), epsilon(1). F(0) has four main subunits: a(1), b(1), b'(1) and c(10-14). The alpha and beta chains form an alternating ring which encloses part of the gamma chain. F(1) is attached to F(0) by a central stalk formed by the gamma and epsilon chains, while a peripheral stalk is formed by the delta, b and b' chains.</text>
</comment>
<evidence type="ECO:0000256" key="7">
    <source>
        <dbReference type="ARBA" id="ARBA00023065"/>
    </source>
</evidence>
<feature type="coiled-coil region" evidence="13">
    <location>
        <begin position="52"/>
        <end position="101"/>
    </location>
</feature>
<evidence type="ECO:0000313" key="15">
    <source>
        <dbReference type="Proteomes" id="UP000076555"/>
    </source>
</evidence>
<dbReference type="HAMAP" id="MF_01398">
    <property type="entry name" value="ATP_synth_b_bprime"/>
    <property type="match status" value="1"/>
</dbReference>
<evidence type="ECO:0000256" key="3">
    <source>
        <dbReference type="ARBA" id="ARBA00022547"/>
    </source>
</evidence>
<evidence type="ECO:0000256" key="8">
    <source>
        <dbReference type="ARBA" id="ARBA00023136"/>
    </source>
</evidence>
<evidence type="ECO:0000256" key="4">
    <source>
        <dbReference type="ARBA" id="ARBA00022692"/>
    </source>
</evidence>
<keyword evidence="4 12" id="KW-0812">Transmembrane</keyword>
<keyword evidence="5 12" id="KW-0375">Hydrogen ion transport</keyword>
<keyword evidence="13" id="KW-0175">Coiled coil</keyword>
<protein>
    <recommendedName>
        <fullName evidence="12">ATP synthase subunit b</fullName>
    </recommendedName>
    <alternativeName>
        <fullName evidence="12">ATP synthase F(0) sector subunit b</fullName>
    </alternativeName>
    <alternativeName>
        <fullName evidence="12">ATPase subunit I</fullName>
    </alternativeName>
    <alternativeName>
        <fullName evidence="12">F-type ATPase subunit b</fullName>
        <shortName evidence="12">F-ATPase subunit b</shortName>
    </alternativeName>
</protein>
<feature type="transmembrane region" description="Helical" evidence="12">
    <location>
        <begin position="6"/>
        <end position="27"/>
    </location>
</feature>
<keyword evidence="3 12" id="KW-0138">CF(0)</keyword>
<evidence type="ECO:0000256" key="5">
    <source>
        <dbReference type="ARBA" id="ARBA00022781"/>
    </source>
</evidence>
<keyword evidence="9 12" id="KW-0066">ATP synthesis</keyword>
<gene>
    <name evidence="12" type="primary">atpF</name>
    <name evidence="14" type="ORF">A2T98_18955</name>
</gene>
<dbReference type="InterPro" id="IPR017707">
    <property type="entry name" value="Alt_ATP_synth_F0_bsu"/>
</dbReference>
<dbReference type="InterPro" id="IPR002146">
    <property type="entry name" value="ATP_synth_b/b'su_bac/chlpt"/>
</dbReference>
<dbReference type="GO" id="GO:0045259">
    <property type="term" value="C:proton-transporting ATP synthase complex"/>
    <property type="evidence" value="ECO:0007669"/>
    <property type="project" value="UniProtKB-KW"/>
</dbReference>
<dbReference type="Pfam" id="PF00430">
    <property type="entry name" value="ATP-synt_B"/>
    <property type="match status" value="1"/>
</dbReference>
<keyword evidence="12" id="KW-0793">Thylakoid</keyword>
<dbReference type="PANTHER" id="PTHR33445:SF2">
    <property type="entry name" value="ATP SYNTHASE SUBUNIT B', CHLOROPLASTIC"/>
    <property type="match status" value="1"/>
</dbReference>
<evidence type="ECO:0000256" key="10">
    <source>
        <dbReference type="ARBA" id="ARBA00025198"/>
    </source>
</evidence>
<dbReference type="EMBL" id="LWAJ01000259">
    <property type="protein sequence ID" value="KZL48250.1"/>
    <property type="molecule type" value="Genomic_DNA"/>
</dbReference>
<comment type="function">
    <text evidence="12">Component of the F(0) channel, it forms part of the peripheral stalk, linking F(1) to F(0).</text>
</comment>
<comment type="caution">
    <text evidence="14">The sequence shown here is derived from an EMBL/GenBank/DDBJ whole genome shotgun (WGS) entry which is preliminary data.</text>
</comment>
<sequence>MLIDWFTVIAQIINFLILVFLLWRFLYKPITKTMQERQRRITNRWEEAQVKQEEAAQEAELYRQKQQELDQQRATFINEAKTQAEEERKQLINQARQEVESMQTGWREAIQREQDEFLATLRQRVQEQTYAITRRTLQDLADANLEQQTIKVFLNRLQTLDETQRQEITQKSATEIIIYSSFDIPQTQRQEIIKILQSQQIINSKNIKFTTSPDLICGIKLQISNYQISWTFDDYLQTLSEQFSTIIKQTTNKP</sequence>
<dbReference type="InterPro" id="IPR050059">
    <property type="entry name" value="ATP_synthase_B_chain"/>
</dbReference>
<dbReference type="RefSeq" id="WP_006196575.1">
    <property type="nucleotide sequence ID" value="NZ_CAWMRI010000259.1"/>
</dbReference>